<organism evidence="1 2">
    <name type="scientific">Brevibacillus laterosporus</name>
    <name type="common">Bacillus laterosporus</name>
    <dbReference type="NCBI Taxonomy" id="1465"/>
    <lineage>
        <taxon>Bacteria</taxon>
        <taxon>Bacillati</taxon>
        <taxon>Bacillota</taxon>
        <taxon>Bacilli</taxon>
        <taxon>Bacillales</taxon>
        <taxon>Paenibacillaceae</taxon>
        <taxon>Brevibacillus</taxon>
    </lineage>
</organism>
<gene>
    <name evidence="1" type="ORF">EEL30_25615</name>
</gene>
<reference evidence="1 2" key="1">
    <citation type="submission" date="2018-11" db="EMBL/GenBank/DDBJ databases">
        <title>Phylogenetic determinants of toxin gene distribution in genomes of Brevibacillus laterosporus.</title>
        <authorList>
            <person name="Glare T.R."/>
            <person name="Durrant A."/>
            <person name="Berry C."/>
            <person name="Palma L."/>
            <person name="Ormskirk M."/>
            <person name="Cox M.O."/>
        </authorList>
    </citation>
    <scope>NUCLEOTIDE SEQUENCE [LARGE SCALE GENOMIC DNA]</scope>
    <source>
        <strain evidence="1 2">1821L</strain>
    </source>
</reference>
<accession>A0A502ING2</accession>
<name>A0A502ING2_BRELA</name>
<dbReference type="EMBL" id="CP033464">
    <property type="protein sequence ID" value="QDX95364.1"/>
    <property type="molecule type" value="Genomic_DNA"/>
</dbReference>
<dbReference type="AlphaFoldDB" id="A0A502ING2"/>
<evidence type="ECO:0000313" key="2">
    <source>
        <dbReference type="Proteomes" id="UP000319432"/>
    </source>
</evidence>
<protein>
    <submittedName>
        <fullName evidence="1">Uncharacterized protein</fullName>
    </submittedName>
</protein>
<sequence>MVVMLYPSLLNHEVFYSLFLQNFLIYNDDVKNLKVTNLIPLKKSLAIQLAKLMGAGKVIGVVSNGIKLLL</sequence>
<proteinExistence type="predicted"/>
<evidence type="ECO:0000313" key="1">
    <source>
        <dbReference type="EMBL" id="QDX95364.1"/>
    </source>
</evidence>
<dbReference type="Proteomes" id="UP000319432">
    <property type="component" value="Chromosome"/>
</dbReference>
<keyword evidence="2" id="KW-1185">Reference proteome</keyword>